<protein>
    <submittedName>
        <fullName evidence="2">Uncharacterized protein</fullName>
    </submittedName>
</protein>
<sequence length="72" mass="7717">MPYSEESNVLLYIVIAMLVCLAVAGLVVAYVAYPHRGETMPAVPWLGEALGKAADAAPVIDEEEADLLRSRS</sequence>
<feature type="transmembrane region" description="Helical" evidence="1">
    <location>
        <begin position="12"/>
        <end position="33"/>
    </location>
</feature>
<accession>A0A417Y5N1</accession>
<dbReference type="Proteomes" id="UP000283644">
    <property type="component" value="Unassembled WGS sequence"/>
</dbReference>
<dbReference type="AlphaFoldDB" id="A0A417Y5N1"/>
<comment type="caution">
    <text evidence="2">The sequence shown here is derived from an EMBL/GenBank/DDBJ whole genome shotgun (WGS) entry which is preliminary data.</text>
</comment>
<evidence type="ECO:0000313" key="3">
    <source>
        <dbReference type="Proteomes" id="UP000283644"/>
    </source>
</evidence>
<gene>
    <name evidence="2" type="ORF">D0Z08_06030</name>
</gene>
<keyword evidence="1" id="KW-0472">Membrane</keyword>
<proteinExistence type="predicted"/>
<organism evidence="2 3">
    <name type="scientific">Nocardioides immobilis</name>
    <dbReference type="NCBI Taxonomy" id="2049295"/>
    <lineage>
        <taxon>Bacteria</taxon>
        <taxon>Bacillati</taxon>
        <taxon>Actinomycetota</taxon>
        <taxon>Actinomycetes</taxon>
        <taxon>Propionibacteriales</taxon>
        <taxon>Nocardioidaceae</taxon>
        <taxon>Nocardioides</taxon>
    </lineage>
</organism>
<keyword evidence="3" id="KW-1185">Reference proteome</keyword>
<dbReference type="EMBL" id="QXGH01000011">
    <property type="protein sequence ID" value="RHW27851.1"/>
    <property type="molecule type" value="Genomic_DNA"/>
</dbReference>
<keyword evidence="1" id="KW-0812">Transmembrane</keyword>
<evidence type="ECO:0000313" key="2">
    <source>
        <dbReference type="EMBL" id="RHW27851.1"/>
    </source>
</evidence>
<name>A0A417Y5N1_9ACTN</name>
<keyword evidence="1" id="KW-1133">Transmembrane helix</keyword>
<evidence type="ECO:0000256" key="1">
    <source>
        <dbReference type="SAM" id="Phobius"/>
    </source>
</evidence>
<reference evidence="2 3" key="1">
    <citation type="submission" date="2018-09" db="EMBL/GenBank/DDBJ databases">
        <title>Genome sequencing of Nocardioides immobilis CCTCC AB 2017083 for comparison to Nocardioides silvaticus.</title>
        <authorList>
            <person name="Li C."/>
            <person name="Wang G."/>
        </authorList>
    </citation>
    <scope>NUCLEOTIDE SEQUENCE [LARGE SCALE GENOMIC DNA]</scope>
    <source>
        <strain evidence="2 3">CCTCC AB 2017083</strain>
    </source>
</reference>